<feature type="domain" description="C2H2-type" evidence="6">
    <location>
        <begin position="237"/>
        <end position="261"/>
    </location>
</feature>
<dbReference type="Proteomes" id="UP001166286">
    <property type="component" value="Unassembled WGS sequence"/>
</dbReference>
<dbReference type="Pfam" id="PF12171">
    <property type="entry name" value="zf-C2H2_jaz"/>
    <property type="match status" value="1"/>
</dbReference>
<dbReference type="InterPro" id="IPR036236">
    <property type="entry name" value="Znf_C2H2_sf"/>
</dbReference>
<dbReference type="Gene3D" id="3.30.160.60">
    <property type="entry name" value="Classic Zinc Finger"/>
    <property type="match status" value="4"/>
</dbReference>
<keyword evidence="2" id="KW-0677">Repeat</keyword>
<keyword evidence="4" id="KW-0862">Zinc</keyword>
<evidence type="ECO:0000256" key="4">
    <source>
        <dbReference type="ARBA" id="ARBA00022833"/>
    </source>
</evidence>
<accession>A0AA39QVT0</accession>
<dbReference type="PANTHER" id="PTHR24379:SF127">
    <property type="entry name" value="BLOODY FINGERS-RELATED"/>
    <property type="match status" value="1"/>
</dbReference>
<evidence type="ECO:0000256" key="5">
    <source>
        <dbReference type="PROSITE-ProRule" id="PRU00042"/>
    </source>
</evidence>
<dbReference type="GO" id="GO:0000977">
    <property type="term" value="F:RNA polymerase II transcription regulatory region sequence-specific DNA binding"/>
    <property type="evidence" value="ECO:0007669"/>
    <property type="project" value="TreeGrafter"/>
</dbReference>
<dbReference type="GO" id="GO:0000981">
    <property type="term" value="F:DNA-binding transcription factor activity, RNA polymerase II-specific"/>
    <property type="evidence" value="ECO:0007669"/>
    <property type="project" value="TreeGrafter"/>
</dbReference>
<comment type="caution">
    <text evidence="7">The sequence shown here is derived from an EMBL/GenBank/DDBJ whole genome shotgun (WGS) entry which is preliminary data.</text>
</comment>
<reference evidence="7" key="1">
    <citation type="submission" date="2023-03" db="EMBL/GenBank/DDBJ databases">
        <title>Complete genome of Cladonia borealis.</title>
        <authorList>
            <person name="Park H."/>
        </authorList>
    </citation>
    <scope>NUCLEOTIDE SEQUENCE</scope>
    <source>
        <strain evidence="7">ANT050790</strain>
    </source>
</reference>
<evidence type="ECO:0000256" key="1">
    <source>
        <dbReference type="ARBA" id="ARBA00022723"/>
    </source>
</evidence>
<evidence type="ECO:0000256" key="3">
    <source>
        <dbReference type="ARBA" id="ARBA00022771"/>
    </source>
</evidence>
<evidence type="ECO:0000256" key="2">
    <source>
        <dbReference type="ARBA" id="ARBA00022737"/>
    </source>
</evidence>
<name>A0AA39QVT0_9LECA</name>
<dbReference type="PROSITE" id="PS50157">
    <property type="entry name" value="ZINC_FINGER_C2H2_2"/>
    <property type="match status" value="4"/>
</dbReference>
<evidence type="ECO:0000259" key="6">
    <source>
        <dbReference type="PROSITE" id="PS50157"/>
    </source>
</evidence>
<dbReference type="Pfam" id="PF12874">
    <property type="entry name" value="zf-met"/>
    <property type="match status" value="3"/>
</dbReference>
<feature type="domain" description="C2H2-type" evidence="6">
    <location>
        <begin position="6"/>
        <end position="36"/>
    </location>
</feature>
<dbReference type="InterPro" id="IPR022755">
    <property type="entry name" value="Znf_C2H2_jaz"/>
</dbReference>
<feature type="domain" description="C2H2-type" evidence="6">
    <location>
        <begin position="61"/>
        <end position="87"/>
    </location>
</feature>
<sequence>MTRSIFECKPCNRQFASDEVLQAHLRVSSRHFWCDPCNRVFNSEQGLESHLSTAKAHQLCYTCDPCNEVFNSEEALDNHLFTSEAHTWCNTCNRGFISADALESHMRNAVVHRYMLAKPSTALEVPQATNFCVKCNIAFKEPFQLREHNYSMHTERDAKQRDIKCWGCPKTFGRYSTLLGHLETGTCITTRVELDKLAINCEYSKDFVMPGCEAHLRTGDRRNYISKAVFKKDVGRYGCSKCDRVFATDAGLATHIDSSVHHPLAYQCAGCESQRADLSSLLAHVEGSGCAEGITYGTESIGKLLRHLWQNLKS</sequence>
<organism evidence="7 8">
    <name type="scientific">Cladonia borealis</name>
    <dbReference type="NCBI Taxonomy" id="184061"/>
    <lineage>
        <taxon>Eukaryota</taxon>
        <taxon>Fungi</taxon>
        <taxon>Dikarya</taxon>
        <taxon>Ascomycota</taxon>
        <taxon>Pezizomycotina</taxon>
        <taxon>Lecanoromycetes</taxon>
        <taxon>OSLEUM clade</taxon>
        <taxon>Lecanoromycetidae</taxon>
        <taxon>Lecanorales</taxon>
        <taxon>Lecanorineae</taxon>
        <taxon>Cladoniaceae</taxon>
        <taxon>Cladonia</taxon>
    </lineage>
</organism>
<dbReference type="PROSITE" id="PS00028">
    <property type="entry name" value="ZINC_FINGER_C2H2_1"/>
    <property type="match status" value="2"/>
</dbReference>
<gene>
    <name evidence="7" type="ORF">JMJ35_008904</name>
</gene>
<dbReference type="GO" id="GO:0008270">
    <property type="term" value="F:zinc ion binding"/>
    <property type="evidence" value="ECO:0007669"/>
    <property type="project" value="UniProtKB-KW"/>
</dbReference>
<keyword evidence="8" id="KW-1185">Reference proteome</keyword>
<keyword evidence="1" id="KW-0479">Metal-binding</keyword>
<dbReference type="SUPFAM" id="SSF57667">
    <property type="entry name" value="beta-beta-alpha zinc fingers"/>
    <property type="match status" value="3"/>
</dbReference>
<evidence type="ECO:0000313" key="7">
    <source>
        <dbReference type="EMBL" id="KAK0508628.1"/>
    </source>
</evidence>
<dbReference type="GO" id="GO:0005634">
    <property type="term" value="C:nucleus"/>
    <property type="evidence" value="ECO:0007669"/>
    <property type="project" value="TreeGrafter"/>
</dbReference>
<evidence type="ECO:0000313" key="8">
    <source>
        <dbReference type="Proteomes" id="UP001166286"/>
    </source>
</evidence>
<dbReference type="PANTHER" id="PTHR24379">
    <property type="entry name" value="KRAB AND ZINC FINGER DOMAIN-CONTAINING"/>
    <property type="match status" value="1"/>
</dbReference>
<dbReference type="SMART" id="SM00355">
    <property type="entry name" value="ZnF_C2H2"/>
    <property type="match status" value="7"/>
</dbReference>
<dbReference type="EMBL" id="JAFEKC020000020">
    <property type="protein sequence ID" value="KAK0508628.1"/>
    <property type="molecule type" value="Genomic_DNA"/>
</dbReference>
<proteinExistence type="predicted"/>
<dbReference type="AlphaFoldDB" id="A0AA39QVT0"/>
<feature type="domain" description="C2H2-type" evidence="6">
    <location>
        <begin position="87"/>
        <end position="112"/>
    </location>
</feature>
<dbReference type="InterPro" id="IPR013087">
    <property type="entry name" value="Znf_C2H2_type"/>
</dbReference>
<keyword evidence="3 5" id="KW-0863">Zinc-finger</keyword>
<protein>
    <recommendedName>
        <fullName evidence="6">C2H2-type domain-containing protein</fullName>
    </recommendedName>
</protein>